<keyword evidence="1" id="KW-0732">Signal</keyword>
<dbReference type="EMBL" id="CP031188">
    <property type="protein sequence ID" value="AXG75112.1"/>
    <property type="molecule type" value="Genomic_DNA"/>
</dbReference>
<dbReference type="PROSITE" id="PS51257">
    <property type="entry name" value="PROKAR_LIPOPROTEIN"/>
    <property type="match status" value="1"/>
</dbReference>
<dbReference type="Proteomes" id="UP000253951">
    <property type="component" value="Chromosome"/>
</dbReference>
<feature type="signal peptide" evidence="1">
    <location>
        <begin position="1"/>
        <end position="23"/>
    </location>
</feature>
<dbReference type="Pfam" id="PF16819">
    <property type="entry name" value="DUF5074"/>
    <property type="match status" value="1"/>
</dbReference>
<evidence type="ECO:0000313" key="2">
    <source>
        <dbReference type="EMBL" id="AXG75112.1"/>
    </source>
</evidence>
<dbReference type="PANTHER" id="PTHR47197">
    <property type="entry name" value="PROTEIN NIRF"/>
    <property type="match status" value="1"/>
</dbReference>
<gene>
    <name evidence="2" type="ORF">DVK85_13080</name>
</gene>
<dbReference type="PANTHER" id="PTHR47197:SF3">
    <property type="entry name" value="DIHYDRO-HEME D1 DEHYDROGENASE"/>
    <property type="match status" value="1"/>
</dbReference>
<feature type="chain" id="PRO_5016748500" description="YncE family protein" evidence="1">
    <location>
        <begin position="24"/>
        <end position="354"/>
    </location>
</feature>
<accession>A0A345HEV2</accession>
<dbReference type="SUPFAM" id="SSF63825">
    <property type="entry name" value="YWTD domain"/>
    <property type="match status" value="1"/>
</dbReference>
<dbReference type="InterPro" id="IPR031815">
    <property type="entry name" value="DUF5074"/>
</dbReference>
<dbReference type="KEGG" id="fat:DVK85_13080"/>
<dbReference type="OrthoDB" id="9773938at2"/>
<dbReference type="Gene3D" id="2.130.10.10">
    <property type="entry name" value="YVTN repeat-like/Quinoprotein amine dehydrogenase"/>
    <property type="match status" value="1"/>
</dbReference>
<dbReference type="RefSeq" id="WP_114678870.1">
    <property type="nucleotide sequence ID" value="NZ_CP031188.1"/>
</dbReference>
<evidence type="ECO:0008006" key="4">
    <source>
        <dbReference type="Google" id="ProtNLM"/>
    </source>
</evidence>
<name>A0A345HEV2_9FLAO</name>
<evidence type="ECO:0000256" key="1">
    <source>
        <dbReference type="SAM" id="SignalP"/>
    </source>
</evidence>
<organism evidence="2 3">
    <name type="scientific">Flavobacterium arcticum</name>
    <dbReference type="NCBI Taxonomy" id="1784713"/>
    <lineage>
        <taxon>Bacteria</taxon>
        <taxon>Pseudomonadati</taxon>
        <taxon>Bacteroidota</taxon>
        <taxon>Flavobacteriia</taxon>
        <taxon>Flavobacteriales</taxon>
        <taxon>Flavobacteriaceae</taxon>
        <taxon>Flavobacterium</taxon>
    </lineage>
</organism>
<proteinExistence type="predicted"/>
<dbReference type="AlphaFoldDB" id="A0A345HEV2"/>
<sequence>MKLNKLILTAFAGALFFASCSSDDDSSNAPKGAYDNGLLILNQGGYNVGNASISFLSEANELENNVFSLVNGGLLGDTGQDIGLHGDYAYIVVNNSHKIEIVNRYTFEGVATVTTGLDNPRYIAFSGDKGYVTNWGDPVDTTDDYVAVLDLSTNTVSSSIEVVEGPEAIVENNGNLYVAHKGGYGYGNTVTVINAAAGNVTTSIAVGDVPNSLEIDNGKLYVMGEGAPSWSGTETTGQLTVINLTDNSISQNLVFNGITHPTNLVIENNKLYYTINDGIYTMTTSATTLPSAPLFTTTEQGVYGVYSFEVKNNKVYVGDAMDYNSNGKVYIYSLTGEKLEEFTVGVIPAGFYFN</sequence>
<evidence type="ECO:0000313" key="3">
    <source>
        <dbReference type="Proteomes" id="UP000253951"/>
    </source>
</evidence>
<protein>
    <recommendedName>
        <fullName evidence="4">YncE family protein</fullName>
    </recommendedName>
</protein>
<keyword evidence="3" id="KW-1185">Reference proteome</keyword>
<dbReference type="InterPro" id="IPR015943">
    <property type="entry name" value="WD40/YVTN_repeat-like_dom_sf"/>
</dbReference>
<reference evidence="2 3" key="1">
    <citation type="submission" date="2018-07" db="EMBL/GenBank/DDBJ databases">
        <title>Complete genome sequence of Flavobacterium arcticum type strain SM1502T.</title>
        <authorList>
            <person name="Li Y."/>
            <person name="Li D.-D."/>
        </authorList>
    </citation>
    <scope>NUCLEOTIDE SEQUENCE [LARGE SCALE GENOMIC DNA]</scope>
    <source>
        <strain evidence="2 3">SM1502</strain>
    </source>
</reference>
<dbReference type="InterPro" id="IPR051200">
    <property type="entry name" value="Host-pathogen_enzymatic-act"/>
</dbReference>